<organism evidence="12 13">
    <name type="scientific">Gouania willdenowi</name>
    <name type="common">Blunt-snouted clingfish</name>
    <name type="synonym">Lepadogaster willdenowi</name>
    <dbReference type="NCBI Taxonomy" id="441366"/>
    <lineage>
        <taxon>Eukaryota</taxon>
        <taxon>Metazoa</taxon>
        <taxon>Chordata</taxon>
        <taxon>Craniata</taxon>
        <taxon>Vertebrata</taxon>
        <taxon>Euteleostomi</taxon>
        <taxon>Actinopterygii</taxon>
        <taxon>Neopterygii</taxon>
        <taxon>Teleostei</taxon>
        <taxon>Neoteleostei</taxon>
        <taxon>Acanthomorphata</taxon>
        <taxon>Ovalentaria</taxon>
        <taxon>Blenniimorphae</taxon>
        <taxon>Blenniiformes</taxon>
        <taxon>Gobiesocoidei</taxon>
        <taxon>Gobiesocidae</taxon>
        <taxon>Gobiesocinae</taxon>
        <taxon>Gouania</taxon>
    </lineage>
</organism>
<keyword evidence="9" id="KW-1133">Transmembrane helix</keyword>
<dbReference type="GO" id="GO:0009617">
    <property type="term" value="P:response to bacterium"/>
    <property type="evidence" value="ECO:0007669"/>
    <property type="project" value="TreeGrafter"/>
</dbReference>
<dbReference type="AlphaFoldDB" id="A0A8C5HLG8"/>
<evidence type="ECO:0000259" key="11">
    <source>
        <dbReference type="PROSITE" id="PS50835"/>
    </source>
</evidence>
<dbReference type="InterPro" id="IPR003599">
    <property type="entry name" value="Ig_sub"/>
</dbReference>
<proteinExistence type="predicted"/>
<reference evidence="12" key="1">
    <citation type="submission" date="2020-06" db="EMBL/GenBank/DDBJ databases">
        <authorList>
            <consortium name="Wellcome Sanger Institute Data Sharing"/>
        </authorList>
    </citation>
    <scope>NUCLEOTIDE SEQUENCE [LARGE SCALE GENOMIC DNA]</scope>
</reference>
<evidence type="ECO:0000256" key="2">
    <source>
        <dbReference type="ARBA" id="ARBA00022475"/>
    </source>
</evidence>
<feature type="transmembrane region" description="Helical" evidence="9">
    <location>
        <begin position="253"/>
        <end position="275"/>
    </location>
</feature>
<dbReference type="Ensembl" id="ENSGWIT00000050068.1">
    <property type="protein sequence ID" value="ENSGWIP00000046252.1"/>
    <property type="gene ID" value="ENSGWIG00000022859.1"/>
</dbReference>
<dbReference type="PANTHER" id="PTHR19433:SF127">
    <property type="entry name" value="NITR9"/>
    <property type="match status" value="1"/>
</dbReference>
<feature type="region of interest" description="Disordered" evidence="8">
    <location>
        <begin position="314"/>
        <end position="334"/>
    </location>
</feature>
<dbReference type="SMART" id="SM00406">
    <property type="entry name" value="IGv"/>
    <property type="match status" value="1"/>
</dbReference>
<evidence type="ECO:0000313" key="12">
    <source>
        <dbReference type="Ensembl" id="ENSGWIP00000046252.1"/>
    </source>
</evidence>
<keyword evidence="3 10" id="KW-0732">Signal</keyword>
<sequence>MASLKLLFCLSCMIVIETGFSSVHQDRCFLTVAVGDEVTLRCYYKDAITSLYWFKQSVGQKPRRMTSTYPYQTKEKSAFTFYNDFNNTRFRFQTTKNETSLKITDLKLSDSATYFCASLHSFTVEFSDGCTVFVTSSDSNGSNIKPIVYQSASKAVQPGSSETVECRVHTGSCDTDHSIYWFQSSDGSHPGFTYAHGDVTGFCEKTTNTCVYSLPVHDLTQSNAGTLYCAVASCGRMLLGNGTKLVLEDEKNWPVLILCSALVFTTIYISNVNVLNGRKRRLSHSCVFVIRPQSNQEDENISYAALHINKKEISRRQRSTTKKQNETIYSNVKE</sequence>
<keyword evidence="13" id="KW-1185">Reference proteome</keyword>
<name>A0A8C5HLG8_GOUWI</name>
<dbReference type="InterPro" id="IPR013106">
    <property type="entry name" value="Ig_V-set"/>
</dbReference>
<evidence type="ECO:0000256" key="8">
    <source>
        <dbReference type="SAM" id="MobiDB-lite"/>
    </source>
</evidence>
<dbReference type="Proteomes" id="UP000694680">
    <property type="component" value="Chromosome 18"/>
</dbReference>
<feature type="signal peptide" evidence="10">
    <location>
        <begin position="1"/>
        <end position="21"/>
    </location>
</feature>
<dbReference type="PANTHER" id="PTHR19433">
    <property type="entry name" value="T-CELL RECEPTOR ALPHA CHAIN V REGION-RELATED"/>
    <property type="match status" value="1"/>
</dbReference>
<keyword evidence="6" id="KW-1015">Disulfide bond</keyword>
<reference evidence="12" key="2">
    <citation type="submission" date="2025-08" db="UniProtKB">
        <authorList>
            <consortium name="Ensembl"/>
        </authorList>
    </citation>
    <scope>IDENTIFICATION</scope>
</reference>
<dbReference type="Pfam" id="PF07686">
    <property type="entry name" value="V-set"/>
    <property type="match status" value="1"/>
</dbReference>
<dbReference type="PROSITE" id="PS50835">
    <property type="entry name" value="IG_LIKE"/>
    <property type="match status" value="2"/>
</dbReference>
<reference evidence="12" key="3">
    <citation type="submission" date="2025-09" db="UniProtKB">
        <authorList>
            <consortium name="Ensembl"/>
        </authorList>
    </citation>
    <scope>IDENTIFICATION</scope>
</reference>
<keyword evidence="2" id="KW-1003">Cell membrane</keyword>
<dbReference type="InterPro" id="IPR013783">
    <property type="entry name" value="Ig-like_fold"/>
</dbReference>
<keyword evidence="9" id="KW-0812">Transmembrane</keyword>
<dbReference type="InterPro" id="IPR007110">
    <property type="entry name" value="Ig-like_dom"/>
</dbReference>
<dbReference type="InterPro" id="IPR052051">
    <property type="entry name" value="TCR_complex_component"/>
</dbReference>
<keyword evidence="7" id="KW-0325">Glycoprotein</keyword>
<evidence type="ECO:0000256" key="10">
    <source>
        <dbReference type="SAM" id="SignalP"/>
    </source>
</evidence>
<dbReference type="GO" id="GO:0005886">
    <property type="term" value="C:plasma membrane"/>
    <property type="evidence" value="ECO:0007669"/>
    <property type="project" value="UniProtKB-SubCell"/>
</dbReference>
<gene>
    <name evidence="12" type="primary">LOC114480604</name>
</gene>
<dbReference type="SMART" id="SM00409">
    <property type="entry name" value="IG"/>
    <property type="match status" value="2"/>
</dbReference>
<evidence type="ECO:0000313" key="13">
    <source>
        <dbReference type="Proteomes" id="UP000694680"/>
    </source>
</evidence>
<evidence type="ECO:0000256" key="1">
    <source>
        <dbReference type="ARBA" id="ARBA00004236"/>
    </source>
</evidence>
<evidence type="ECO:0000256" key="6">
    <source>
        <dbReference type="ARBA" id="ARBA00023157"/>
    </source>
</evidence>
<dbReference type="Gene3D" id="2.60.40.10">
    <property type="entry name" value="Immunoglobulins"/>
    <property type="match status" value="2"/>
</dbReference>
<comment type="subcellular location">
    <subcellularLocation>
        <location evidence="1">Cell membrane</location>
    </subcellularLocation>
</comment>
<accession>A0A8C5HLG8</accession>
<evidence type="ECO:0000256" key="3">
    <source>
        <dbReference type="ARBA" id="ARBA00022729"/>
    </source>
</evidence>
<dbReference type="GO" id="GO:0002376">
    <property type="term" value="P:immune system process"/>
    <property type="evidence" value="ECO:0007669"/>
    <property type="project" value="UniProtKB-KW"/>
</dbReference>
<feature type="chain" id="PRO_5034224974" evidence="10">
    <location>
        <begin position="22"/>
        <end position="334"/>
    </location>
</feature>
<evidence type="ECO:0000256" key="5">
    <source>
        <dbReference type="ARBA" id="ARBA00023136"/>
    </source>
</evidence>
<evidence type="ECO:0000256" key="7">
    <source>
        <dbReference type="ARBA" id="ARBA00023180"/>
    </source>
</evidence>
<feature type="domain" description="Ig-like" evidence="11">
    <location>
        <begin position="35"/>
        <end position="127"/>
    </location>
</feature>
<keyword evidence="5 9" id="KW-0472">Membrane</keyword>
<dbReference type="CDD" id="cd00099">
    <property type="entry name" value="IgV"/>
    <property type="match status" value="1"/>
</dbReference>
<evidence type="ECO:0000256" key="9">
    <source>
        <dbReference type="SAM" id="Phobius"/>
    </source>
</evidence>
<protein>
    <submittedName>
        <fullName evidence="12">Uncharacterized LOC114480604</fullName>
    </submittedName>
</protein>
<dbReference type="InterPro" id="IPR036179">
    <property type="entry name" value="Ig-like_dom_sf"/>
</dbReference>
<dbReference type="SUPFAM" id="SSF48726">
    <property type="entry name" value="Immunoglobulin"/>
    <property type="match status" value="2"/>
</dbReference>
<evidence type="ECO:0000256" key="4">
    <source>
        <dbReference type="ARBA" id="ARBA00022859"/>
    </source>
</evidence>
<feature type="domain" description="Ig-like" evidence="11">
    <location>
        <begin position="146"/>
        <end position="231"/>
    </location>
</feature>
<keyword evidence="4" id="KW-0391">Immunity</keyword>